<keyword evidence="3" id="KW-0012">Acyltransferase</keyword>
<evidence type="ECO:0000313" key="5">
    <source>
        <dbReference type="Proteomes" id="UP000604825"/>
    </source>
</evidence>
<dbReference type="Proteomes" id="UP000604825">
    <property type="component" value="Unassembled WGS sequence"/>
</dbReference>
<proteinExistence type="inferred from homology"/>
<dbReference type="OrthoDB" id="1932220at2759"/>
<keyword evidence="5" id="KW-1185">Reference proteome</keyword>
<evidence type="ECO:0000256" key="3">
    <source>
        <dbReference type="ARBA" id="ARBA00023315"/>
    </source>
</evidence>
<protein>
    <submittedName>
        <fullName evidence="4">Uncharacterized protein</fullName>
    </submittedName>
</protein>
<dbReference type="AlphaFoldDB" id="A0A811PFF1"/>
<sequence>MELPCHDRTLLRARSPPTVHPDALLTLHPKPIFSDPEGPLAFEVFTISRDQVASLKHLCGGTSTFCALSSLIWQCTCVARQLPPESEVRIVFPADLQRRMRPPLPSHYYGNAMFRLCVTGAAGEIGTAALGSIAARIKGTVERMDDELVRSAIDYFQMAEMDKRPALRGTLPLTDLHILPYEYCLQKLSSQRSTPIHTNLELMPCTHHNIETGKYIKGCLNSVYRTNEIMLCRAYQSVLCFLARDWSTPWS</sequence>
<evidence type="ECO:0000256" key="1">
    <source>
        <dbReference type="ARBA" id="ARBA00009861"/>
    </source>
</evidence>
<dbReference type="Gene3D" id="3.30.559.10">
    <property type="entry name" value="Chloramphenicol acetyltransferase-like domain"/>
    <property type="match status" value="1"/>
</dbReference>
<dbReference type="PANTHER" id="PTHR31642">
    <property type="entry name" value="TRICHOTHECENE 3-O-ACETYLTRANSFERASE"/>
    <property type="match status" value="1"/>
</dbReference>
<evidence type="ECO:0000313" key="4">
    <source>
        <dbReference type="EMBL" id="CAD6239759.1"/>
    </source>
</evidence>
<comment type="caution">
    <text evidence="4">The sequence shown here is derived from an EMBL/GenBank/DDBJ whole genome shotgun (WGS) entry which is preliminary data.</text>
</comment>
<gene>
    <name evidence="4" type="ORF">NCGR_LOCUS26619</name>
</gene>
<comment type="similarity">
    <text evidence="1">Belongs to the plant acyltransferase family.</text>
</comment>
<dbReference type="PANTHER" id="PTHR31642:SF154">
    <property type="entry name" value="PUTRESCINE HYDROXYCINNAMOYLTRANSFERASE 1"/>
    <property type="match status" value="1"/>
</dbReference>
<name>A0A811PFF1_9POAL</name>
<reference evidence="4" key="1">
    <citation type="submission" date="2020-10" db="EMBL/GenBank/DDBJ databases">
        <authorList>
            <person name="Han B."/>
            <person name="Lu T."/>
            <person name="Zhao Q."/>
            <person name="Huang X."/>
            <person name="Zhao Y."/>
        </authorList>
    </citation>
    <scope>NUCLEOTIDE SEQUENCE</scope>
</reference>
<organism evidence="4 5">
    <name type="scientific">Miscanthus lutarioriparius</name>
    <dbReference type="NCBI Taxonomy" id="422564"/>
    <lineage>
        <taxon>Eukaryota</taxon>
        <taxon>Viridiplantae</taxon>
        <taxon>Streptophyta</taxon>
        <taxon>Embryophyta</taxon>
        <taxon>Tracheophyta</taxon>
        <taxon>Spermatophyta</taxon>
        <taxon>Magnoliopsida</taxon>
        <taxon>Liliopsida</taxon>
        <taxon>Poales</taxon>
        <taxon>Poaceae</taxon>
        <taxon>PACMAD clade</taxon>
        <taxon>Panicoideae</taxon>
        <taxon>Andropogonodae</taxon>
        <taxon>Andropogoneae</taxon>
        <taxon>Saccharinae</taxon>
        <taxon>Miscanthus</taxon>
    </lineage>
</organism>
<dbReference type="GO" id="GO:0016747">
    <property type="term" value="F:acyltransferase activity, transferring groups other than amino-acyl groups"/>
    <property type="evidence" value="ECO:0007669"/>
    <property type="project" value="TreeGrafter"/>
</dbReference>
<dbReference type="EMBL" id="CAJGYO010000006">
    <property type="protein sequence ID" value="CAD6239759.1"/>
    <property type="molecule type" value="Genomic_DNA"/>
</dbReference>
<dbReference type="InterPro" id="IPR023213">
    <property type="entry name" value="CAT-like_dom_sf"/>
</dbReference>
<evidence type="ECO:0000256" key="2">
    <source>
        <dbReference type="ARBA" id="ARBA00022679"/>
    </source>
</evidence>
<dbReference type="Pfam" id="PF02458">
    <property type="entry name" value="Transferase"/>
    <property type="match status" value="1"/>
</dbReference>
<accession>A0A811PFF1</accession>
<keyword evidence="2" id="KW-0808">Transferase</keyword>
<dbReference type="InterPro" id="IPR050317">
    <property type="entry name" value="Plant_Fungal_Acyltransferase"/>
</dbReference>